<dbReference type="EMBL" id="JASCZI010212867">
    <property type="protein sequence ID" value="MED6200459.1"/>
    <property type="molecule type" value="Genomic_DNA"/>
</dbReference>
<sequence>MESERIDDAELFNLVWLEWSLGGRTQCNSIQIYSQIERKAKKPHLQCICAYKEVEMVAPCVFFYGCSFLDLHLEMVPAPPIHSSVTVSPVLQMQKDTLLPQCFLRRK</sequence>
<comment type="caution">
    <text evidence="1">The sequence shown here is derived from an EMBL/GenBank/DDBJ whole genome shotgun (WGS) entry which is preliminary data.</text>
</comment>
<protein>
    <submittedName>
        <fullName evidence="1">Uncharacterized protein</fullName>
    </submittedName>
</protein>
<accession>A0ABU6XTE7</accession>
<name>A0ABU6XTE7_9FABA</name>
<keyword evidence="2" id="KW-1185">Reference proteome</keyword>
<evidence type="ECO:0000313" key="1">
    <source>
        <dbReference type="EMBL" id="MED6200459.1"/>
    </source>
</evidence>
<organism evidence="1 2">
    <name type="scientific">Stylosanthes scabra</name>
    <dbReference type="NCBI Taxonomy" id="79078"/>
    <lineage>
        <taxon>Eukaryota</taxon>
        <taxon>Viridiplantae</taxon>
        <taxon>Streptophyta</taxon>
        <taxon>Embryophyta</taxon>
        <taxon>Tracheophyta</taxon>
        <taxon>Spermatophyta</taxon>
        <taxon>Magnoliopsida</taxon>
        <taxon>eudicotyledons</taxon>
        <taxon>Gunneridae</taxon>
        <taxon>Pentapetalae</taxon>
        <taxon>rosids</taxon>
        <taxon>fabids</taxon>
        <taxon>Fabales</taxon>
        <taxon>Fabaceae</taxon>
        <taxon>Papilionoideae</taxon>
        <taxon>50 kb inversion clade</taxon>
        <taxon>dalbergioids sensu lato</taxon>
        <taxon>Dalbergieae</taxon>
        <taxon>Pterocarpus clade</taxon>
        <taxon>Stylosanthes</taxon>
    </lineage>
</organism>
<dbReference type="Proteomes" id="UP001341840">
    <property type="component" value="Unassembled WGS sequence"/>
</dbReference>
<gene>
    <name evidence="1" type="ORF">PIB30_085325</name>
</gene>
<evidence type="ECO:0000313" key="2">
    <source>
        <dbReference type="Proteomes" id="UP001341840"/>
    </source>
</evidence>
<proteinExistence type="predicted"/>
<reference evidence="1 2" key="1">
    <citation type="journal article" date="2023" name="Plants (Basel)">
        <title>Bridging the Gap: Combining Genomics and Transcriptomics Approaches to Understand Stylosanthes scabra, an Orphan Legume from the Brazilian Caatinga.</title>
        <authorList>
            <person name="Ferreira-Neto J.R.C."/>
            <person name="da Silva M.D."/>
            <person name="Binneck E."/>
            <person name="de Melo N.F."/>
            <person name="da Silva R.H."/>
            <person name="de Melo A.L.T.M."/>
            <person name="Pandolfi V."/>
            <person name="Bustamante F.O."/>
            <person name="Brasileiro-Vidal A.C."/>
            <person name="Benko-Iseppon A.M."/>
        </authorList>
    </citation>
    <scope>NUCLEOTIDE SEQUENCE [LARGE SCALE GENOMIC DNA]</scope>
    <source>
        <tissue evidence="1">Leaves</tissue>
    </source>
</reference>